<name>A0A136A434_9ALTE</name>
<keyword evidence="2" id="KW-1185">Reference proteome</keyword>
<reference evidence="2" key="1">
    <citation type="submission" date="2016-02" db="EMBL/GenBank/DDBJ databases">
        <authorList>
            <person name="Schultz-Johansen M."/>
            <person name="Glaring M.A."/>
            <person name="Bech P.K."/>
            <person name="Stougaard P."/>
        </authorList>
    </citation>
    <scope>NUCLEOTIDE SEQUENCE [LARGE SCALE GENOMIC DNA]</scope>
    <source>
        <strain evidence="2">S66</strain>
    </source>
</reference>
<dbReference type="EMBL" id="LSNE01000003">
    <property type="protein sequence ID" value="KXI29977.1"/>
    <property type="molecule type" value="Genomic_DNA"/>
</dbReference>
<evidence type="ECO:0000313" key="2">
    <source>
        <dbReference type="Proteomes" id="UP000070299"/>
    </source>
</evidence>
<proteinExistence type="predicted"/>
<dbReference type="Proteomes" id="UP000070299">
    <property type="component" value="Unassembled WGS sequence"/>
</dbReference>
<dbReference type="RefSeq" id="WP_068373519.1">
    <property type="nucleotide sequence ID" value="NZ_LSNE01000003.1"/>
</dbReference>
<sequence>MVLDSLIKELKGKNNFELLNRQMELYETVPFKDFNKPDEDMLLFQFGCYDIGDGEFFNIDLTRQLSGDADSAMEHLSCSLYFTPNQELRALGSSNFWCFSRADIKDFWLKVSNHDSFKLCKNLKVINSTIRAEYV</sequence>
<dbReference type="STRING" id="1799789.AX660_08170"/>
<dbReference type="AlphaFoldDB" id="A0A136A434"/>
<dbReference type="OrthoDB" id="8759273at2"/>
<accession>A0A136A434</accession>
<evidence type="ECO:0000313" key="1">
    <source>
        <dbReference type="EMBL" id="KXI29977.1"/>
    </source>
</evidence>
<organism evidence="1 2">
    <name type="scientific">Paraglaciecola hydrolytica</name>
    <dbReference type="NCBI Taxonomy" id="1799789"/>
    <lineage>
        <taxon>Bacteria</taxon>
        <taxon>Pseudomonadati</taxon>
        <taxon>Pseudomonadota</taxon>
        <taxon>Gammaproteobacteria</taxon>
        <taxon>Alteromonadales</taxon>
        <taxon>Alteromonadaceae</taxon>
        <taxon>Paraglaciecola</taxon>
    </lineage>
</organism>
<protein>
    <submittedName>
        <fullName evidence="1">Uncharacterized protein</fullName>
    </submittedName>
</protein>
<gene>
    <name evidence="1" type="ORF">AX660_08170</name>
</gene>
<comment type="caution">
    <text evidence="1">The sequence shown here is derived from an EMBL/GenBank/DDBJ whole genome shotgun (WGS) entry which is preliminary data.</text>
</comment>